<evidence type="ECO:0000256" key="7">
    <source>
        <dbReference type="ARBA" id="ARBA00022840"/>
    </source>
</evidence>
<dbReference type="SMART" id="SM00317">
    <property type="entry name" value="SET"/>
    <property type="match status" value="1"/>
</dbReference>
<dbReference type="GO" id="GO:0003724">
    <property type="term" value="F:RNA helicase activity"/>
    <property type="evidence" value="ECO:0007669"/>
    <property type="project" value="UniProtKB-EC"/>
</dbReference>
<dbReference type="InterPro" id="IPR001650">
    <property type="entry name" value="Helicase_C-like"/>
</dbReference>
<evidence type="ECO:0000256" key="12">
    <source>
        <dbReference type="SAM" id="MobiDB-lite"/>
    </source>
</evidence>
<dbReference type="InterPro" id="IPR043136">
    <property type="entry name" value="B30.2/SPRY_sf"/>
</dbReference>
<feature type="compositionally biased region" description="Low complexity" evidence="12">
    <location>
        <begin position="281"/>
        <end position="291"/>
    </location>
</feature>
<dbReference type="SMART" id="SM00487">
    <property type="entry name" value="DEXDc"/>
    <property type="match status" value="1"/>
</dbReference>
<dbReference type="FunCoup" id="A0A151ZAK1">
    <property type="interactions" value="355"/>
</dbReference>
<dbReference type="PROSITE" id="PS51195">
    <property type="entry name" value="Q_MOTIF"/>
    <property type="match status" value="1"/>
</dbReference>
<dbReference type="InterPro" id="IPR014014">
    <property type="entry name" value="RNA_helicase_DEAD_Q_motif"/>
</dbReference>
<dbReference type="Gene3D" id="6.10.140.2220">
    <property type="match status" value="1"/>
</dbReference>
<evidence type="ECO:0000256" key="8">
    <source>
        <dbReference type="ARBA" id="ARBA00022884"/>
    </source>
</evidence>
<dbReference type="Pfam" id="PF00856">
    <property type="entry name" value="SET"/>
    <property type="match status" value="1"/>
</dbReference>
<feature type="domain" description="DEAD-box RNA helicase Q" evidence="17">
    <location>
        <begin position="2"/>
        <end position="30"/>
    </location>
</feature>
<evidence type="ECO:0000259" key="14">
    <source>
        <dbReference type="PROSITE" id="PS50280"/>
    </source>
</evidence>
<dbReference type="InParanoid" id="A0A151ZAK1"/>
<dbReference type="InterPro" id="IPR027417">
    <property type="entry name" value="P-loop_NTPase"/>
</dbReference>
<dbReference type="InterPro" id="IPR013320">
    <property type="entry name" value="ConA-like_dom_sf"/>
</dbReference>
<dbReference type="Pfam" id="PF00270">
    <property type="entry name" value="DEAD"/>
    <property type="match status" value="2"/>
</dbReference>
<feature type="domain" description="Helicase C-terminal" evidence="16">
    <location>
        <begin position="526"/>
        <end position="713"/>
    </location>
</feature>
<evidence type="ECO:0000259" key="16">
    <source>
        <dbReference type="PROSITE" id="PS51194"/>
    </source>
</evidence>
<evidence type="ECO:0000256" key="4">
    <source>
        <dbReference type="ARBA" id="ARBA00022801"/>
    </source>
</evidence>
<keyword evidence="2" id="KW-0540">Nuclease</keyword>
<dbReference type="GO" id="GO:0003723">
    <property type="term" value="F:RNA binding"/>
    <property type="evidence" value="ECO:0007669"/>
    <property type="project" value="UniProtKB-UniRule"/>
</dbReference>
<feature type="short sequence motif" description="Q motif" evidence="10">
    <location>
        <begin position="2"/>
        <end position="30"/>
    </location>
</feature>
<dbReference type="InterPro" id="IPR003877">
    <property type="entry name" value="SPRY_dom"/>
</dbReference>
<dbReference type="CDD" id="cd18787">
    <property type="entry name" value="SF2_C_DEAD"/>
    <property type="match status" value="1"/>
</dbReference>
<gene>
    <name evidence="18" type="ORF">DLAC_07859</name>
</gene>
<evidence type="ECO:0000256" key="6">
    <source>
        <dbReference type="ARBA" id="ARBA00022839"/>
    </source>
</evidence>
<dbReference type="CDD" id="cd12873">
    <property type="entry name" value="SPRY_DDX1"/>
    <property type="match status" value="1"/>
</dbReference>
<feature type="domain" description="B30.2/SPRY" evidence="13">
    <location>
        <begin position="61"/>
        <end position="247"/>
    </location>
</feature>
<feature type="region of interest" description="Disordered" evidence="12">
    <location>
        <begin position="267"/>
        <end position="317"/>
    </location>
</feature>
<evidence type="ECO:0000256" key="1">
    <source>
        <dbReference type="ARBA" id="ARBA00008765"/>
    </source>
</evidence>
<proteinExistence type="inferred from homology"/>
<comment type="function">
    <text evidence="11">RNA helicase.</text>
</comment>
<comment type="domain">
    <text evidence="11">The helicase domain is involved in the stimulation of RELA transcriptional activity.</text>
</comment>
<keyword evidence="5 11" id="KW-0347">Helicase</keyword>
<evidence type="ECO:0000256" key="2">
    <source>
        <dbReference type="ARBA" id="ARBA00022722"/>
    </source>
</evidence>
<sequence>MSAFEDLGVLPEIIRAIEELDWVLPTPIQAEAIPLILGGGDVLAAAETGSGKTGAFALPILQITFETINGKAVVPESETQSTTTTSTSDSKIEVTWSNEDRDVDLAVDGYICQSRAKDWAGIKATRGVQAPGKYYYEATVRDEGLCRVGWALKQSSRNIGTDKFSFGYGGTGKKSTQSKFIDYGLPYGTNDTIGCLLNLDDGQISFSKNGHDFGEAFSLTITPTQVYYPALVMKNAEMGFNFGQEAFKHLPKGYVAINSAPKLISKEEDQSDGSTPTQPVNTNNNNNNNNNQKKSYQRQSKSDQKSDTAGSVEKKQKQKRQCKPISLIIEPVKELADQTYSAILNFSKYLTEPSGIEVSLCIGGQKTPDQSTDVDIIVGTPGRLEMLVKENKIDLSSIKFFVLDEADQLIQDNLAIINFIYNKLPKTSLQVLFFSATLHSPQVVKFCEQITRNPTWVDLKGRDYVPDLITHSYVMADPIKYASLWRSTSMQIKTDGVHREDVKHLPEKLKTDEQKSEAIKLVKGPLLLKCIDSFNMDQAIIFARTRVDCDNLYKYLLEAGSSKPGLENKYSCSVLHGEKSVDIRKENFEKFKQGDVKFLICTDVAARGIDIRELPYVINYTLPDSFEDYVHRVGRVGRADRIGLAISLVGSHPEKVWYHTCRDKGKGCFNTKLVEQKGCCIWYDELDLFSKINESLAPQLLSDDFKLPEQFDQKLQFGKFAKDKLNPMEYKPHTEELKSRVQELSHLEETIQIDFLTLPTISLVLQKKSTGMNIFKDYPVELIQNPNEGRYLISSRDLEVGEIILKCRSYFAVASDNMKKIACHNCLRMFNVIQLEHKCQNCLEVYWCTQECREQGENKHQIYECKYFKCLKKSTINKEKFDSETFTEIRMLVGMLGRYYYHRILGNPDTAEEDPDYLTNSLSDVFSLVENDISKKTNSLASELLDKISVYVNDLFNDVLHHRKLKKGGVLSEKEKLEFQELMSVVKPLAAKIRCNQFGIWSKNDKCIGVAVSPSSSYFNHSCIPNCVDIRDGKTMAFRALHPISKGTPLCISYLDIVSTYEQRYFDLLFSYFFKCRCLRCLDASSQTDQWIYKFTCQNPSCNGLYYHDREIHHENQLNGEIKNNDITLICTYCKHILTVDRIKYFENMPTINNIKMKNNHQLNLELELD</sequence>
<dbReference type="CDD" id="cd20071">
    <property type="entry name" value="SET_SMYD"/>
    <property type="match status" value="1"/>
</dbReference>
<dbReference type="AlphaFoldDB" id="A0A151ZAK1"/>
<dbReference type="Gene3D" id="2.60.120.920">
    <property type="match status" value="1"/>
</dbReference>
<dbReference type="PROSITE" id="PS50280">
    <property type="entry name" value="SET"/>
    <property type="match status" value="1"/>
</dbReference>
<dbReference type="PROSITE" id="PS51194">
    <property type="entry name" value="HELICASE_CTER"/>
    <property type="match status" value="1"/>
</dbReference>
<keyword evidence="4 11" id="KW-0378">Hydrolase</keyword>
<dbReference type="Proteomes" id="UP000076078">
    <property type="component" value="Unassembled WGS sequence"/>
</dbReference>
<dbReference type="InterPro" id="IPR014001">
    <property type="entry name" value="Helicase_ATP-bd"/>
</dbReference>
<keyword evidence="3 11" id="KW-0547">Nucleotide-binding</keyword>
<dbReference type="PROSITE" id="PS50188">
    <property type="entry name" value="B302_SPRY"/>
    <property type="match status" value="1"/>
</dbReference>
<dbReference type="OrthoDB" id="1735at2759"/>
<dbReference type="SUPFAM" id="SSF49899">
    <property type="entry name" value="Concanavalin A-like lectins/glucanases"/>
    <property type="match status" value="1"/>
</dbReference>
<keyword evidence="7 11" id="KW-0067">ATP-binding</keyword>
<dbReference type="PROSITE" id="PS51192">
    <property type="entry name" value="HELICASE_ATP_BIND_1"/>
    <property type="match status" value="1"/>
</dbReference>
<comment type="catalytic activity">
    <reaction evidence="9 11">
        <text>ATP + H2O = ADP + phosphate + H(+)</text>
        <dbReference type="Rhea" id="RHEA:13065"/>
        <dbReference type="ChEBI" id="CHEBI:15377"/>
        <dbReference type="ChEBI" id="CHEBI:15378"/>
        <dbReference type="ChEBI" id="CHEBI:30616"/>
        <dbReference type="ChEBI" id="CHEBI:43474"/>
        <dbReference type="ChEBI" id="CHEBI:456216"/>
        <dbReference type="EC" id="3.6.4.13"/>
    </reaction>
</comment>
<evidence type="ECO:0000259" key="15">
    <source>
        <dbReference type="PROSITE" id="PS51192"/>
    </source>
</evidence>
<dbReference type="InterPro" id="IPR011545">
    <property type="entry name" value="DEAD/DEAH_box_helicase_dom"/>
</dbReference>
<dbReference type="FunFam" id="3.40.50.300:FF:000708">
    <property type="entry name" value="ATP-dependent RNA helicase DDX1"/>
    <property type="match status" value="1"/>
</dbReference>
<dbReference type="EMBL" id="LODT01000035">
    <property type="protein sequence ID" value="KYQ90973.1"/>
    <property type="molecule type" value="Genomic_DNA"/>
</dbReference>
<keyword evidence="19" id="KW-1185">Reference proteome</keyword>
<dbReference type="Gene3D" id="3.40.50.300">
    <property type="entry name" value="P-loop containing nucleotide triphosphate hydrolases"/>
    <property type="match status" value="3"/>
</dbReference>
<comment type="similarity">
    <text evidence="1">Belongs to the DEAD box helicase family. DDX1 subfamily.</text>
</comment>
<dbReference type="Gene3D" id="2.170.270.10">
    <property type="entry name" value="SET domain"/>
    <property type="match status" value="1"/>
</dbReference>
<dbReference type="GO" id="GO:0005524">
    <property type="term" value="F:ATP binding"/>
    <property type="evidence" value="ECO:0007669"/>
    <property type="project" value="UniProtKB-UniRule"/>
</dbReference>
<dbReference type="PANTHER" id="PTHR24031">
    <property type="entry name" value="RNA HELICASE"/>
    <property type="match status" value="1"/>
</dbReference>
<accession>A0A151ZAK1</accession>
<evidence type="ECO:0000259" key="13">
    <source>
        <dbReference type="PROSITE" id="PS50188"/>
    </source>
</evidence>
<name>A0A151ZAK1_TIELA</name>
<dbReference type="InterPro" id="IPR046341">
    <property type="entry name" value="SET_dom_sf"/>
</dbReference>
<dbReference type="STRING" id="361077.A0A151ZAK1"/>
<dbReference type="Pfam" id="PF00622">
    <property type="entry name" value="SPRY"/>
    <property type="match status" value="1"/>
</dbReference>
<evidence type="ECO:0000256" key="5">
    <source>
        <dbReference type="ARBA" id="ARBA00022806"/>
    </source>
</evidence>
<dbReference type="GO" id="GO:0004527">
    <property type="term" value="F:exonuclease activity"/>
    <property type="evidence" value="ECO:0007669"/>
    <property type="project" value="UniProtKB-KW"/>
</dbReference>
<evidence type="ECO:0000313" key="18">
    <source>
        <dbReference type="EMBL" id="KYQ90973.1"/>
    </source>
</evidence>
<dbReference type="Pfam" id="PF00271">
    <property type="entry name" value="Helicase_C"/>
    <property type="match status" value="1"/>
</dbReference>
<evidence type="ECO:0000256" key="10">
    <source>
        <dbReference type="PROSITE-ProRule" id="PRU00552"/>
    </source>
</evidence>
<dbReference type="InterPro" id="IPR001870">
    <property type="entry name" value="B30.2/SPRY"/>
</dbReference>
<evidence type="ECO:0000256" key="3">
    <source>
        <dbReference type="ARBA" id="ARBA00022741"/>
    </source>
</evidence>
<dbReference type="EC" id="3.6.4.13" evidence="11"/>
<dbReference type="InterPro" id="IPR001214">
    <property type="entry name" value="SET_dom"/>
</dbReference>
<dbReference type="SMART" id="SM00490">
    <property type="entry name" value="HELICc"/>
    <property type="match status" value="1"/>
</dbReference>
<reference evidence="18 19" key="1">
    <citation type="submission" date="2015-12" db="EMBL/GenBank/DDBJ databases">
        <title>Dictyostelia acquired genes for synthesis and detection of signals that induce cell-type specialization by lateral gene transfer from prokaryotes.</title>
        <authorList>
            <person name="Gloeckner G."/>
            <person name="Schaap P."/>
        </authorList>
    </citation>
    <scope>NUCLEOTIDE SEQUENCE [LARGE SCALE GENOMIC DNA]</scope>
    <source>
        <strain evidence="18 19">TK</strain>
    </source>
</reference>
<feature type="domain" description="Helicase ATP-binding" evidence="15">
    <location>
        <begin position="323"/>
        <end position="456"/>
    </location>
</feature>
<evidence type="ECO:0000313" key="19">
    <source>
        <dbReference type="Proteomes" id="UP000076078"/>
    </source>
</evidence>
<organism evidence="18 19">
    <name type="scientific">Tieghemostelium lacteum</name>
    <name type="common">Slime mold</name>
    <name type="synonym">Dictyostelium lacteum</name>
    <dbReference type="NCBI Taxonomy" id="361077"/>
    <lineage>
        <taxon>Eukaryota</taxon>
        <taxon>Amoebozoa</taxon>
        <taxon>Evosea</taxon>
        <taxon>Eumycetozoa</taxon>
        <taxon>Dictyostelia</taxon>
        <taxon>Dictyosteliales</taxon>
        <taxon>Raperosteliaceae</taxon>
        <taxon>Tieghemostelium</taxon>
    </lineage>
</organism>
<keyword evidence="8 11" id="KW-0694">RNA-binding</keyword>
<dbReference type="SMART" id="SM00449">
    <property type="entry name" value="SPRY"/>
    <property type="match status" value="1"/>
</dbReference>
<keyword evidence="6" id="KW-0269">Exonuclease</keyword>
<evidence type="ECO:0000259" key="17">
    <source>
        <dbReference type="PROSITE" id="PS51195"/>
    </source>
</evidence>
<evidence type="ECO:0000256" key="9">
    <source>
        <dbReference type="ARBA" id="ARBA00047984"/>
    </source>
</evidence>
<protein>
    <recommendedName>
        <fullName evidence="11">ATP-dependent RNA helicase</fullName>
        <ecNumber evidence="11">3.6.4.13</ecNumber>
    </recommendedName>
</protein>
<evidence type="ECO:0000256" key="11">
    <source>
        <dbReference type="RuleBase" id="RU365068"/>
    </source>
</evidence>
<feature type="domain" description="SET" evidence="14">
    <location>
        <begin position="778"/>
        <end position="1055"/>
    </location>
</feature>
<dbReference type="SUPFAM" id="SSF52540">
    <property type="entry name" value="P-loop containing nucleoside triphosphate hydrolases"/>
    <property type="match status" value="2"/>
</dbReference>
<dbReference type="SUPFAM" id="SSF82199">
    <property type="entry name" value="SET domain"/>
    <property type="match status" value="1"/>
</dbReference>
<comment type="caution">
    <text evidence="18">The sequence shown here is derived from an EMBL/GenBank/DDBJ whole genome shotgun (WGS) entry which is preliminary data.</text>
</comment>
<dbReference type="Gene3D" id="1.10.220.160">
    <property type="match status" value="1"/>
</dbReference>